<reference evidence="1 2" key="1">
    <citation type="journal article" date="2020" name="Phytopathology">
        <title>Genome Sequence Resources of Colletotrichum truncatum, C. plurivorum, C. musicola, and C. sojae: Four Species Pathogenic to Soybean (Glycine max).</title>
        <authorList>
            <person name="Rogerio F."/>
            <person name="Boufleur T.R."/>
            <person name="Ciampi-Guillardi M."/>
            <person name="Sukno S.A."/>
            <person name="Thon M.R."/>
            <person name="Massola Junior N.S."/>
            <person name="Baroncelli R."/>
        </authorList>
    </citation>
    <scope>NUCLEOTIDE SEQUENCE [LARGE SCALE GENOMIC DNA]</scope>
    <source>
        <strain evidence="1 2">CMES1059</strain>
    </source>
</reference>
<accession>A0ACC3YCQ1</accession>
<evidence type="ECO:0000313" key="2">
    <source>
        <dbReference type="Proteomes" id="UP000805649"/>
    </source>
</evidence>
<sequence length="73" mass="8296">MAATAWPIGGGALAVRRSKPRNTTAIRRRRLRAQMNPAIRRVPTARTMWHGVRPRLTRRTSTNELPLPDMARP</sequence>
<keyword evidence="2" id="KW-1185">Reference proteome</keyword>
<protein>
    <submittedName>
        <fullName evidence="1">Uncharacterized protein</fullName>
    </submittedName>
</protein>
<gene>
    <name evidence="1" type="ORF">CTRU02_215530</name>
</gene>
<name>A0ACC3YCQ1_COLTU</name>
<dbReference type="Proteomes" id="UP000805649">
    <property type="component" value="Unassembled WGS sequence"/>
</dbReference>
<proteinExistence type="predicted"/>
<organism evidence="1 2">
    <name type="scientific">Colletotrichum truncatum</name>
    <name type="common">Anthracnose fungus</name>
    <name type="synonym">Colletotrichum capsici</name>
    <dbReference type="NCBI Taxonomy" id="5467"/>
    <lineage>
        <taxon>Eukaryota</taxon>
        <taxon>Fungi</taxon>
        <taxon>Dikarya</taxon>
        <taxon>Ascomycota</taxon>
        <taxon>Pezizomycotina</taxon>
        <taxon>Sordariomycetes</taxon>
        <taxon>Hypocreomycetidae</taxon>
        <taxon>Glomerellales</taxon>
        <taxon>Glomerellaceae</taxon>
        <taxon>Colletotrichum</taxon>
        <taxon>Colletotrichum truncatum species complex</taxon>
    </lineage>
</organism>
<comment type="caution">
    <text evidence="1">The sequence shown here is derived from an EMBL/GenBank/DDBJ whole genome shotgun (WGS) entry which is preliminary data.</text>
</comment>
<evidence type="ECO:0000313" key="1">
    <source>
        <dbReference type="EMBL" id="KAL0929631.1"/>
    </source>
</evidence>
<dbReference type="EMBL" id="VUJX02000016">
    <property type="protein sequence ID" value="KAL0929631.1"/>
    <property type="molecule type" value="Genomic_DNA"/>
</dbReference>